<dbReference type="GO" id="GO:0050545">
    <property type="term" value="F:sulfopyruvate decarboxylase activity"/>
    <property type="evidence" value="ECO:0007669"/>
    <property type="project" value="TreeGrafter"/>
</dbReference>
<dbReference type="InterPro" id="IPR005238">
    <property type="entry name" value="ComB-like"/>
</dbReference>
<evidence type="ECO:0000313" key="9">
    <source>
        <dbReference type="Proteomes" id="UP001221217"/>
    </source>
</evidence>
<dbReference type="PANTHER" id="PTHR37311:SF1">
    <property type="entry name" value="2-PHOSPHOSULFOLACTATE PHOSPHATASE-RELATED"/>
    <property type="match status" value="1"/>
</dbReference>
<evidence type="ECO:0000256" key="6">
    <source>
        <dbReference type="ARBA" id="ARBA00022842"/>
    </source>
</evidence>
<evidence type="ECO:0000256" key="3">
    <source>
        <dbReference type="ARBA" id="ARBA00012953"/>
    </source>
</evidence>
<keyword evidence="6" id="KW-0460">Magnesium</keyword>
<dbReference type="Gene3D" id="3.90.1560.10">
    <property type="entry name" value="ComB-like"/>
    <property type="match status" value="1"/>
</dbReference>
<proteinExistence type="inferred from homology"/>
<dbReference type="EMBL" id="JAQQAL010000010">
    <property type="protein sequence ID" value="MDC7225930.1"/>
    <property type="molecule type" value="Genomic_DNA"/>
</dbReference>
<dbReference type="GO" id="GO:0050532">
    <property type="term" value="F:2-phosphosulfolactate phosphatase activity"/>
    <property type="evidence" value="ECO:0007669"/>
    <property type="project" value="UniProtKB-EC"/>
</dbReference>
<dbReference type="PANTHER" id="PTHR37311">
    <property type="entry name" value="2-PHOSPHOSULFOLACTATE PHOSPHATASE-RELATED"/>
    <property type="match status" value="1"/>
</dbReference>
<reference evidence="8 9" key="1">
    <citation type="submission" date="2022-12" db="EMBL/GenBank/DDBJ databases">
        <title>Metagenome assembled genome from gulf of manar.</title>
        <authorList>
            <person name="Kohli P."/>
            <person name="Pk S."/>
            <person name="Venkata Ramana C."/>
            <person name="Sasikala C."/>
        </authorList>
    </citation>
    <scope>NUCLEOTIDE SEQUENCE [LARGE SCALE GENOMIC DNA]</scope>
    <source>
        <strain evidence="8">JB008</strain>
    </source>
</reference>
<comment type="catalytic activity">
    <reaction evidence="7">
        <text>(2R)-O-phospho-3-sulfolactate + H2O = (2R)-3-sulfolactate + phosphate</text>
        <dbReference type="Rhea" id="RHEA:23416"/>
        <dbReference type="ChEBI" id="CHEBI:15377"/>
        <dbReference type="ChEBI" id="CHEBI:15597"/>
        <dbReference type="ChEBI" id="CHEBI:43474"/>
        <dbReference type="ChEBI" id="CHEBI:58738"/>
        <dbReference type="EC" id="3.1.3.71"/>
    </reaction>
</comment>
<protein>
    <recommendedName>
        <fullName evidence="4">Probable 2-phosphosulfolactate phosphatase</fullName>
        <ecNumber evidence="3">3.1.3.71</ecNumber>
    </recommendedName>
</protein>
<organism evidence="8 9">
    <name type="scientific">Candidatus Thalassospirochaeta sargassi</name>
    <dbReference type="NCBI Taxonomy" id="3119039"/>
    <lineage>
        <taxon>Bacteria</taxon>
        <taxon>Pseudomonadati</taxon>
        <taxon>Spirochaetota</taxon>
        <taxon>Spirochaetia</taxon>
        <taxon>Spirochaetales</taxon>
        <taxon>Spirochaetaceae</taxon>
        <taxon>Candidatus Thalassospirochaeta</taxon>
    </lineage>
</organism>
<comment type="cofactor">
    <cofactor evidence="1">
        <name>Mg(2+)</name>
        <dbReference type="ChEBI" id="CHEBI:18420"/>
    </cofactor>
</comment>
<evidence type="ECO:0000256" key="4">
    <source>
        <dbReference type="ARBA" id="ARBA00021948"/>
    </source>
</evidence>
<comment type="similarity">
    <text evidence="2">Belongs to the ComB family.</text>
</comment>
<comment type="caution">
    <text evidence="8">The sequence shown here is derived from an EMBL/GenBank/DDBJ whole genome shotgun (WGS) entry which is preliminary data.</text>
</comment>
<dbReference type="Proteomes" id="UP001221217">
    <property type="component" value="Unassembled WGS sequence"/>
</dbReference>
<dbReference type="SUPFAM" id="SSF142823">
    <property type="entry name" value="ComB-like"/>
    <property type="match status" value="1"/>
</dbReference>
<dbReference type="GO" id="GO:0000287">
    <property type="term" value="F:magnesium ion binding"/>
    <property type="evidence" value="ECO:0007669"/>
    <property type="project" value="InterPro"/>
</dbReference>
<dbReference type="Pfam" id="PF04029">
    <property type="entry name" value="2-ph_phosp"/>
    <property type="match status" value="1"/>
</dbReference>
<gene>
    <name evidence="8" type="ORF">PQJ61_04100</name>
</gene>
<name>A0AAJ1IEK1_9SPIO</name>
<evidence type="ECO:0000256" key="7">
    <source>
        <dbReference type="ARBA" id="ARBA00033711"/>
    </source>
</evidence>
<accession>A0AAJ1IEK1</accession>
<evidence type="ECO:0000313" key="8">
    <source>
        <dbReference type="EMBL" id="MDC7225930.1"/>
    </source>
</evidence>
<evidence type="ECO:0000256" key="1">
    <source>
        <dbReference type="ARBA" id="ARBA00001946"/>
    </source>
</evidence>
<keyword evidence="5" id="KW-0378">Hydrolase</keyword>
<evidence type="ECO:0000256" key="2">
    <source>
        <dbReference type="ARBA" id="ARBA00009997"/>
    </source>
</evidence>
<evidence type="ECO:0000256" key="5">
    <source>
        <dbReference type="ARBA" id="ARBA00022801"/>
    </source>
</evidence>
<dbReference type="AlphaFoldDB" id="A0AAJ1IEK1"/>
<dbReference type="EC" id="3.1.3.71" evidence="3"/>
<dbReference type="InterPro" id="IPR036702">
    <property type="entry name" value="ComB-like_sf"/>
</dbReference>
<sequence>MKINIIAPDSNTEKIEGFTIVVDVFRAFSTAYYIQEKNPLKYILSESIEHSWQLKNANKNSILIGEREGYKIEGFNFGNSPTEIAGSDFSRNVVIHTTTNGTRGVLAQPVDNEVVVGSFVNLQALLNHIYDNKIQTVNIYCTAPKDTLYGEEDWVFADYLKARLTGENSSFEDVIVKLRNGTGRGFVEETFAPYTDFLMCMDINRFDFILRRKLINGLILLEVV</sequence>